<name>A0AAV4NCX4_9ARAC</name>
<reference evidence="1 2" key="1">
    <citation type="submission" date="2021-06" db="EMBL/GenBank/DDBJ databases">
        <title>Caerostris darwini draft genome.</title>
        <authorList>
            <person name="Kono N."/>
            <person name="Arakawa K."/>
        </authorList>
    </citation>
    <scope>NUCLEOTIDE SEQUENCE [LARGE SCALE GENOMIC DNA]</scope>
</reference>
<comment type="caution">
    <text evidence="1">The sequence shown here is derived from an EMBL/GenBank/DDBJ whole genome shotgun (WGS) entry which is preliminary data.</text>
</comment>
<sequence length="89" mass="10029">MLFPWPRSAVRSGSVYRRRVGRDLLDTPTCFHSSGRRRGALMDKGPCGSLQVRLQGRVLTVASLGLNFFLLRPECSAIHFQLGRERGKK</sequence>
<dbReference type="AlphaFoldDB" id="A0AAV4NCX4"/>
<dbReference type="EMBL" id="BPLQ01001534">
    <property type="protein sequence ID" value="GIX82659.1"/>
    <property type="molecule type" value="Genomic_DNA"/>
</dbReference>
<organism evidence="1 2">
    <name type="scientific">Caerostris darwini</name>
    <dbReference type="NCBI Taxonomy" id="1538125"/>
    <lineage>
        <taxon>Eukaryota</taxon>
        <taxon>Metazoa</taxon>
        <taxon>Ecdysozoa</taxon>
        <taxon>Arthropoda</taxon>
        <taxon>Chelicerata</taxon>
        <taxon>Arachnida</taxon>
        <taxon>Araneae</taxon>
        <taxon>Araneomorphae</taxon>
        <taxon>Entelegynae</taxon>
        <taxon>Araneoidea</taxon>
        <taxon>Araneidae</taxon>
        <taxon>Caerostris</taxon>
    </lineage>
</organism>
<gene>
    <name evidence="1" type="ORF">CDAR_295691</name>
</gene>
<keyword evidence="2" id="KW-1185">Reference proteome</keyword>
<protein>
    <submittedName>
        <fullName evidence="1">Uncharacterized protein</fullName>
    </submittedName>
</protein>
<dbReference type="Proteomes" id="UP001054837">
    <property type="component" value="Unassembled WGS sequence"/>
</dbReference>
<accession>A0AAV4NCX4</accession>
<evidence type="ECO:0000313" key="1">
    <source>
        <dbReference type="EMBL" id="GIX82659.1"/>
    </source>
</evidence>
<evidence type="ECO:0000313" key="2">
    <source>
        <dbReference type="Proteomes" id="UP001054837"/>
    </source>
</evidence>
<proteinExistence type="predicted"/>